<keyword evidence="2" id="KW-1133">Transmembrane helix</keyword>
<keyword evidence="2" id="KW-0472">Membrane</keyword>
<protein>
    <submittedName>
        <fullName evidence="4">Uncharacterized protein</fullName>
    </submittedName>
</protein>
<feature type="compositionally biased region" description="Basic and acidic residues" evidence="1">
    <location>
        <begin position="230"/>
        <end position="239"/>
    </location>
</feature>
<dbReference type="Proteomes" id="UP000094526">
    <property type="component" value="Unassembled WGS sequence"/>
</dbReference>
<name>A0A1C1C8X6_9EURO</name>
<gene>
    <name evidence="4" type="ORF">CLCR_06148</name>
</gene>
<reference evidence="5" key="1">
    <citation type="submission" date="2015-07" db="EMBL/GenBank/DDBJ databases">
        <authorList>
            <person name="Teixeira M.M."/>
            <person name="Souza R.C."/>
            <person name="Almeida L.G."/>
            <person name="Vicente V.A."/>
            <person name="de Hoog S."/>
            <person name="Bocca A.L."/>
            <person name="de Almeida S.R."/>
            <person name="Vasconcelos A.T."/>
            <person name="Felipe M.S."/>
        </authorList>
    </citation>
    <scope>NUCLEOTIDE SEQUENCE [LARGE SCALE GENOMIC DNA]</scope>
    <source>
        <strain evidence="5">KSF</strain>
    </source>
</reference>
<dbReference type="AlphaFoldDB" id="A0A1C1C8X6"/>
<accession>A0A1C1C8X6</accession>
<evidence type="ECO:0000313" key="5">
    <source>
        <dbReference type="Proteomes" id="UP000094526"/>
    </source>
</evidence>
<comment type="caution">
    <text evidence="4">The sequence shown here is derived from an EMBL/GenBank/DDBJ whole genome shotgun (WGS) entry which is preliminary data.</text>
</comment>
<sequence length="239" mass="26068">MACQLLFPLILLTLTPCSLAIIVTVPTDGATYNSSPGPRWIEWQQEPGDPSECDIWLQKEGGNATYFAHVAVPPCRYDFSSWPTALSSNGSRSIETGEYCFTFTTPKSRAEQGQFLTESAHFLIKEEQPAQPLSPGAKAGIGIGVGVVGLAFIALCYHMFRQEGRRYKKTVPTQTPFSKPELDGIQGAKPTARSELSADMEKEPPFEVMASHPVLHELPGSSHQPLEAEGSTKKSSRPD</sequence>
<feature type="transmembrane region" description="Helical" evidence="2">
    <location>
        <begin position="139"/>
        <end position="160"/>
    </location>
</feature>
<keyword evidence="2" id="KW-0812">Transmembrane</keyword>
<evidence type="ECO:0000313" key="4">
    <source>
        <dbReference type="EMBL" id="OCT44902.1"/>
    </source>
</evidence>
<feature type="chain" id="PRO_5008650649" evidence="3">
    <location>
        <begin position="21"/>
        <end position="239"/>
    </location>
</feature>
<evidence type="ECO:0000256" key="3">
    <source>
        <dbReference type="SAM" id="SignalP"/>
    </source>
</evidence>
<evidence type="ECO:0000256" key="1">
    <source>
        <dbReference type="SAM" id="MobiDB-lite"/>
    </source>
</evidence>
<keyword evidence="5" id="KW-1185">Reference proteome</keyword>
<dbReference type="OrthoDB" id="4156995at2759"/>
<evidence type="ECO:0000256" key="2">
    <source>
        <dbReference type="SAM" id="Phobius"/>
    </source>
</evidence>
<feature type="region of interest" description="Disordered" evidence="1">
    <location>
        <begin position="168"/>
        <end position="239"/>
    </location>
</feature>
<dbReference type="EMBL" id="LGRB01000020">
    <property type="protein sequence ID" value="OCT44902.1"/>
    <property type="molecule type" value="Genomic_DNA"/>
</dbReference>
<dbReference type="VEuPathDB" id="FungiDB:CLCR_06148"/>
<organism evidence="4 5">
    <name type="scientific">Cladophialophora carrionii</name>
    <dbReference type="NCBI Taxonomy" id="86049"/>
    <lineage>
        <taxon>Eukaryota</taxon>
        <taxon>Fungi</taxon>
        <taxon>Dikarya</taxon>
        <taxon>Ascomycota</taxon>
        <taxon>Pezizomycotina</taxon>
        <taxon>Eurotiomycetes</taxon>
        <taxon>Chaetothyriomycetidae</taxon>
        <taxon>Chaetothyriales</taxon>
        <taxon>Herpotrichiellaceae</taxon>
        <taxon>Cladophialophora</taxon>
    </lineage>
</organism>
<keyword evidence="3" id="KW-0732">Signal</keyword>
<proteinExistence type="predicted"/>
<feature type="signal peptide" evidence="3">
    <location>
        <begin position="1"/>
        <end position="20"/>
    </location>
</feature>